<dbReference type="Pfam" id="PF21037">
    <property type="entry name" value="CCDC138_cc"/>
    <property type="match status" value="1"/>
</dbReference>
<name>A0A812DYH1_ACAPH</name>
<dbReference type="Pfam" id="PF21035">
    <property type="entry name" value="CCDC138_C"/>
    <property type="match status" value="1"/>
</dbReference>
<feature type="domain" description="Coiled-coil" evidence="3">
    <location>
        <begin position="356"/>
        <end position="681"/>
    </location>
</feature>
<dbReference type="PANTHER" id="PTHR34523">
    <property type="entry name" value="COILED-COIL DOMAIN-CONTAINING PROTEIN 138"/>
    <property type="match status" value="1"/>
</dbReference>
<proteinExistence type="predicted"/>
<feature type="transmembrane region" description="Helical" evidence="2">
    <location>
        <begin position="296"/>
        <end position="315"/>
    </location>
</feature>
<organism evidence="5 6">
    <name type="scientific">Acanthosepion pharaonis</name>
    <name type="common">Pharaoh cuttlefish</name>
    <name type="synonym">Sepia pharaonis</name>
    <dbReference type="NCBI Taxonomy" id="158019"/>
    <lineage>
        <taxon>Eukaryota</taxon>
        <taxon>Metazoa</taxon>
        <taxon>Spiralia</taxon>
        <taxon>Lophotrochozoa</taxon>
        <taxon>Mollusca</taxon>
        <taxon>Cephalopoda</taxon>
        <taxon>Coleoidea</taxon>
        <taxon>Decapodiformes</taxon>
        <taxon>Sepiida</taxon>
        <taxon>Sepiina</taxon>
        <taxon>Sepiidae</taxon>
        <taxon>Acanthosepion</taxon>
    </lineage>
</organism>
<evidence type="ECO:0000256" key="1">
    <source>
        <dbReference type="SAM" id="Coils"/>
    </source>
</evidence>
<dbReference type="InterPro" id="IPR038798">
    <property type="entry name" value="CCDC138"/>
</dbReference>
<feature type="domain" description="Coiled-coil-domain-containing protein 138 coiled-coil" evidence="4">
    <location>
        <begin position="161"/>
        <end position="218"/>
    </location>
</feature>
<reference evidence="5" key="1">
    <citation type="submission" date="2021-01" db="EMBL/GenBank/DDBJ databases">
        <authorList>
            <person name="Li R."/>
            <person name="Bekaert M."/>
        </authorList>
    </citation>
    <scope>NUCLEOTIDE SEQUENCE</scope>
    <source>
        <strain evidence="5">Farmed</strain>
    </source>
</reference>
<accession>A0A812DYH1</accession>
<keyword evidence="2" id="KW-0472">Membrane</keyword>
<evidence type="ECO:0000259" key="3">
    <source>
        <dbReference type="Pfam" id="PF21035"/>
    </source>
</evidence>
<evidence type="ECO:0000259" key="4">
    <source>
        <dbReference type="Pfam" id="PF21037"/>
    </source>
</evidence>
<protein>
    <submittedName>
        <fullName evidence="5">Uncharacterized protein</fullName>
    </submittedName>
</protein>
<dbReference type="Proteomes" id="UP000597762">
    <property type="component" value="Unassembled WGS sequence"/>
</dbReference>
<keyword evidence="2" id="KW-1133">Transmembrane helix</keyword>
<evidence type="ECO:0000313" key="6">
    <source>
        <dbReference type="Proteomes" id="UP000597762"/>
    </source>
</evidence>
<dbReference type="PANTHER" id="PTHR34523:SF1">
    <property type="entry name" value="COILED-COIL DOMAIN-CONTAINING PROTEIN 138"/>
    <property type="match status" value="1"/>
</dbReference>
<evidence type="ECO:0000256" key="2">
    <source>
        <dbReference type="SAM" id="Phobius"/>
    </source>
</evidence>
<dbReference type="AlphaFoldDB" id="A0A812DYH1"/>
<keyword evidence="1" id="KW-0175">Coiled coil</keyword>
<dbReference type="InterPro" id="IPR048751">
    <property type="entry name" value="CCDC138_CC"/>
</dbReference>
<evidence type="ECO:0000313" key="5">
    <source>
        <dbReference type="EMBL" id="CAE1311165.1"/>
    </source>
</evidence>
<feature type="transmembrane region" description="Helical" evidence="2">
    <location>
        <begin position="322"/>
        <end position="344"/>
    </location>
</feature>
<gene>
    <name evidence="5" type="ORF">SPHA_62625</name>
</gene>
<comment type="caution">
    <text evidence="5">The sequence shown here is derived from an EMBL/GenBank/DDBJ whole genome shotgun (WGS) entry which is preliminary data.</text>
</comment>
<dbReference type="OrthoDB" id="2161164at2759"/>
<feature type="transmembrane region" description="Helical" evidence="2">
    <location>
        <begin position="259"/>
        <end position="284"/>
    </location>
</feature>
<keyword evidence="6" id="KW-1185">Reference proteome</keyword>
<feature type="coiled-coil region" evidence="1">
    <location>
        <begin position="142"/>
        <end position="218"/>
    </location>
</feature>
<dbReference type="InterPro" id="IPR048750">
    <property type="entry name" value="CCDC138_C"/>
</dbReference>
<dbReference type="EMBL" id="CAHIKZ030004486">
    <property type="protein sequence ID" value="CAE1311165.1"/>
    <property type="molecule type" value="Genomic_DNA"/>
</dbReference>
<keyword evidence="2" id="KW-0812">Transmembrane</keyword>
<sequence length="691" mass="80348">MASEESDLDSVVTAHSDAASRDHSGFFEVDSLFSNFENSIYSPDEVDSINTPTKHRHQRYKVYIRHNDSVDHYDEKEQSPEPNVIEITHELQHISSKLKDENKWLNQRQKDVKKREQILSVAQKNFQTIVDLEVKRKLDVIEKSYKEDLEKLHSQLKEKMKDYKRLKENFDTLKAANDSLRLEVETLTKDQVKSEKQISSLQARLTNLQRLQEQNQRQPLVLTSLAPKTVCNTSSKSSTKNLKEFGEKQAKKTATMSKAIFCVFFFLFSFFFLFLSFFFLSFFLSFSFLSFSFHSFYFFFLPFFFLSFLFPFSFLSFSFLSFLSFLFLFLFSFLFFLCFLPPFFALHCMYELLPTLLDWVVDMQLASPMNEVTSSSKTAYRLWQTSSASVDNMEKSDPLQERCMKIIPTLVDLLRHFPFHAGQISLPCLQFIHWAIKYLEEHNSQSKSGLVTTLRRLGEELYRPRWGVVVPVPSKNNDEDDDSLDKRQINLEAPSNSLSTDDKNKEALYLKSPDLHIRLLSCFIILRTMTQVNLLANVLDELKTELQYDSAKQLFLYYQATPIILQYLKPVHKALVSNSINVFLPLSMESPYLQPFLVSCSNEAWFRTVALVLRTTSLDNKVFEKLSIILQKLSKIKSNKKLFDIYSITNLIQDLSHSMNTSGSHDHSFLDLNLRSILCNLCISTSKIDHS</sequence>